<dbReference type="PRINTS" id="PR00633">
    <property type="entry name" value="RCCNDNSATION"/>
</dbReference>
<dbReference type="STRING" id="65357.A0A024G962"/>
<evidence type="ECO:0000313" key="5">
    <source>
        <dbReference type="Proteomes" id="UP000053237"/>
    </source>
</evidence>
<dbReference type="SUPFAM" id="SSF50985">
    <property type="entry name" value="RCC1/BLIP-II"/>
    <property type="match status" value="1"/>
</dbReference>
<dbReference type="InterPro" id="IPR009091">
    <property type="entry name" value="RCC1/BLIP-II"/>
</dbReference>
<protein>
    <submittedName>
        <fullName evidence="4">Uncharacterized protein</fullName>
    </submittedName>
</protein>
<feature type="repeat" description="RCC1" evidence="2">
    <location>
        <begin position="235"/>
        <end position="294"/>
    </location>
</feature>
<comment type="caution">
    <text evidence="4">The sequence shown here is derived from an EMBL/GenBank/DDBJ whole genome shotgun (WGS) entry which is preliminary data.</text>
</comment>
<sequence>MMRWRSIGQTSFGTDLNEDKSKSLEGTGSKRKRHSGIQISFITQICGGETFCIAMNDTNQLIGWGSAFYGELGAEDGIQGSTMNEEYQVICAKPHVLFPSSLLRWQRVACGWHHVLASGFLYAWGSNTYGQVGPFPPDPKSNSKLPNCVFTPNLVALPVAVIQVSAGFGHSMLLDQSHRLWTWGRNWYGELGLGEAFRDIKSVQTPQLVERTESQPIQLIAAGYAHSAAISLEFGQLYTFGWGLYHQLGHGTTENRHELTRIEAFDGIFDHQGSPLRIKTVACGMWHTAACTSSGDLYTWGWNQDGQLGHEAKASKLSPCVVSSQNPATQESLENVKDVVCGGRHTTALCKDGQVFHWGLQPSSNVKGVRAIASGHSNAYILPINKN</sequence>
<keyword evidence="5" id="KW-1185">Reference proteome</keyword>
<reference evidence="4 5" key="1">
    <citation type="submission" date="2012-05" db="EMBL/GenBank/DDBJ databases">
        <title>Recombination and specialization in a pathogen metapopulation.</title>
        <authorList>
            <person name="Gardiner A."/>
            <person name="Kemen E."/>
            <person name="Schultz-Larsen T."/>
            <person name="MacLean D."/>
            <person name="Van Oosterhout C."/>
            <person name="Jones J.D.G."/>
        </authorList>
    </citation>
    <scope>NUCLEOTIDE SEQUENCE [LARGE SCALE GENOMIC DNA]</scope>
    <source>
        <strain evidence="4 5">Ac Nc2</strain>
    </source>
</reference>
<dbReference type="InterPro" id="IPR000408">
    <property type="entry name" value="Reg_chr_condens"/>
</dbReference>
<dbReference type="PROSITE" id="PS50012">
    <property type="entry name" value="RCC1_3"/>
    <property type="match status" value="4"/>
</dbReference>
<dbReference type="EMBL" id="CAIX01000046">
    <property type="protein sequence ID" value="CCI43293.1"/>
    <property type="molecule type" value="Genomic_DNA"/>
</dbReference>
<evidence type="ECO:0000256" key="2">
    <source>
        <dbReference type="PROSITE-ProRule" id="PRU00235"/>
    </source>
</evidence>
<dbReference type="InterPro" id="IPR051210">
    <property type="entry name" value="Ub_ligase/GEF_domain"/>
</dbReference>
<organism evidence="4 5">
    <name type="scientific">Albugo candida</name>
    <dbReference type="NCBI Taxonomy" id="65357"/>
    <lineage>
        <taxon>Eukaryota</taxon>
        <taxon>Sar</taxon>
        <taxon>Stramenopiles</taxon>
        <taxon>Oomycota</taxon>
        <taxon>Peronosporomycetes</taxon>
        <taxon>Albuginales</taxon>
        <taxon>Albuginaceae</taxon>
        <taxon>Albugo</taxon>
    </lineage>
</organism>
<feature type="repeat" description="RCC1" evidence="2">
    <location>
        <begin position="119"/>
        <end position="177"/>
    </location>
</feature>
<feature type="region of interest" description="Disordered" evidence="3">
    <location>
        <begin position="1"/>
        <end position="31"/>
    </location>
</feature>
<evidence type="ECO:0000313" key="4">
    <source>
        <dbReference type="EMBL" id="CCI43293.1"/>
    </source>
</evidence>
<accession>A0A024G962</accession>
<dbReference type="Gene3D" id="2.130.10.30">
    <property type="entry name" value="Regulator of chromosome condensation 1/beta-lactamase-inhibitor protein II"/>
    <property type="match status" value="2"/>
</dbReference>
<feature type="repeat" description="RCC1" evidence="2">
    <location>
        <begin position="295"/>
        <end position="352"/>
    </location>
</feature>
<proteinExistence type="predicted"/>
<dbReference type="AlphaFoldDB" id="A0A024G962"/>
<evidence type="ECO:0000256" key="3">
    <source>
        <dbReference type="SAM" id="MobiDB-lite"/>
    </source>
</evidence>
<evidence type="ECO:0000256" key="1">
    <source>
        <dbReference type="ARBA" id="ARBA00022737"/>
    </source>
</evidence>
<gene>
    <name evidence="4" type="ORF">BN9_040770</name>
</gene>
<dbReference type="Proteomes" id="UP000053237">
    <property type="component" value="Unassembled WGS sequence"/>
</dbReference>
<keyword evidence="1" id="KW-0677">Repeat</keyword>
<dbReference type="PROSITE" id="PS00626">
    <property type="entry name" value="RCC1_2"/>
    <property type="match status" value="1"/>
</dbReference>
<dbReference type="Pfam" id="PF00415">
    <property type="entry name" value="RCC1"/>
    <property type="match status" value="4"/>
</dbReference>
<dbReference type="PANTHER" id="PTHR22870:SF408">
    <property type="entry name" value="OS09G0560450 PROTEIN"/>
    <property type="match status" value="1"/>
</dbReference>
<feature type="repeat" description="RCC1" evidence="2">
    <location>
        <begin position="178"/>
        <end position="233"/>
    </location>
</feature>
<dbReference type="PANTHER" id="PTHR22870">
    <property type="entry name" value="REGULATOR OF CHROMOSOME CONDENSATION"/>
    <property type="match status" value="1"/>
</dbReference>
<name>A0A024G962_9STRA</name>
<dbReference type="OrthoDB" id="10256179at2759"/>
<dbReference type="InParanoid" id="A0A024G962"/>